<evidence type="ECO:0000313" key="1">
    <source>
        <dbReference type="EMBL" id="OJJ72789.1"/>
    </source>
</evidence>
<keyword evidence="2" id="KW-1185">Reference proteome</keyword>
<accession>A0A1L9UMQ0</accession>
<gene>
    <name evidence="1" type="ORF">ASPBRDRAFT_42523</name>
</gene>
<organism evidence="1 2">
    <name type="scientific">Aspergillus brasiliensis (strain CBS 101740 / IMI 381727 / IBT 21946)</name>
    <dbReference type="NCBI Taxonomy" id="767769"/>
    <lineage>
        <taxon>Eukaryota</taxon>
        <taxon>Fungi</taxon>
        <taxon>Dikarya</taxon>
        <taxon>Ascomycota</taxon>
        <taxon>Pezizomycotina</taxon>
        <taxon>Eurotiomycetes</taxon>
        <taxon>Eurotiomycetidae</taxon>
        <taxon>Eurotiales</taxon>
        <taxon>Aspergillaceae</taxon>
        <taxon>Aspergillus</taxon>
        <taxon>Aspergillus subgen. Circumdati</taxon>
    </lineage>
</organism>
<dbReference type="AlphaFoldDB" id="A0A1L9UMQ0"/>
<protein>
    <submittedName>
        <fullName evidence="1">Uncharacterized protein</fullName>
    </submittedName>
</protein>
<dbReference type="Proteomes" id="UP000184499">
    <property type="component" value="Unassembled WGS sequence"/>
</dbReference>
<evidence type="ECO:0000313" key="2">
    <source>
        <dbReference type="Proteomes" id="UP000184499"/>
    </source>
</evidence>
<name>A0A1L9UMQ0_ASPBC</name>
<reference evidence="2" key="1">
    <citation type="journal article" date="2017" name="Genome Biol.">
        <title>Comparative genomics reveals high biological diversity and specific adaptations in the industrially and medically important fungal genus Aspergillus.</title>
        <authorList>
            <person name="de Vries R.P."/>
            <person name="Riley R."/>
            <person name="Wiebenga A."/>
            <person name="Aguilar-Osorio G."/>
            <person name="Amillis S."/>
            <person name="Uchima C.A."/>
            <person name="Anderluh G."/>
            <person name="Asadollahi M."/>
            <person name="Askin M."/>
            <person name="Barry K."/>
            <person name="Battaglia E."/>
            <person name="Bayram O."/>
            <person name="Benocci T."/>
            <person name="Braus-Stromeyer S.A."/>
            <person name="Caldana C."/>
            <person name="Canovas D."/>
            <person name="Cerqueira G.C."/>
            <person name="Chen F."/>
            <person name="Chen W."/>
            <person name="Choi C."/>
            <person name="Clum A."/>
            <person name="Dos Santos R.A."/>
            <person name="Damasio A.R."/>
            <person name="Diallinas G."/>
            <person name="Emri T."/>
            <person name="Fekete E."/>
            <person name="Flipphi M."/>
            <person name="Freyberg S."/>
            <person name="Gallo A."/>
            <person name="Gournas C."/>
            <person name="Habgood R."/>
            <person name="Hainaut M."/>
            <person name="Harispe M.L."/>
            <person name="Henrissat B."/>
            <person name="Hilden K.S."/>
            <person name="Hope R."/>
            <person name="Hossain A."/>
            <person name="Karabika E."/>
            <person name="Karaffa L."/>
            <person name="Karanyi Z."/>
            <person name="Krasevec N."/>
            <person name="Kuo A."/>
            <person name="Kusch H."/>
            <person name="LaButti K."/>
            <person name="Lagendijk E.L."/>
            <person name="Lapidus A."/>
            <person name="Levasseur A."/>
            <person name="Lindquist E."/>
            <person name="Lipzen A."/>
            <person name="Logrieco A.F."/>
            <person name="MacCabe A."/>
            <person name="Maekelae M.R."/>
            <person name="Malavazi I."/>
            <person name="Melin P."/>
            <person name="Meyer V."/>
            <person name="Mielnichuk N."/>
            <person name="Miskei M."/>
            <person name="Molnar A.P."/>
            <person name="Mule G."/>
            <person name="Ngan C.Y."/>
            <person name="Orejas M."/>
            <person name="Orosz E."/>
            <person name="Ouedraogo J.P."/>
            <person name="Overkamp K.M."/>
            <person name="Park H.-S."/>
            <person name="Perrone G."/>
            <person name="Piumi F."/>
            <person name="Punt P.J."/>
            <person name="Ram A.F."/>
            <person name="Ramon A."/>
            <person name="Rauscher S."/>
            <person name="Record E."/>
            <person name="Riano-Pachon D.M."/>
            <person name="Robert V."/>
            <person name="Roehrig J."/>
            <person name="Ruller R."/>
            <person name="Salamov A."/>
            <person name="Salih N.S."/>
            <person name="Samson R.A."/>
            <person name="Sandor E."/>
            <person name="Sanguinetti M."/>
            <person name="Schuetze T."/>
            <person name="Sepcic K."/>
            <person name="Shelest E."/>
            <person name="Sherlock G."/>
            <person name="Sophianopoulou V."/>
            <person name="Squina F.M."/>
            <person name="Sun H."/>
            <person name="Susca A."/>
            <person name="Todd R.B."/>
            <person name="Tsang A."/>
            <person name="Unkles S.E."/>
            <person name="van de Wiele N."/>
            <person name="van Rossen-Uffink D."/>
            <person name="Oliveira J.V."/>
            <person name="Vesth T.C."/>
            <person name="Visser J."/>
            <person name="Yu J.-H."/>
            <person name="Zhou M."/>
            <person name="Andersen M.R."/>
            <person name="Archer D.B."/>
            <person name="Baker S.E."/>
            <person name="Benoit I."/>
            <person name="Brakhage A.A."/>
            <person name="Braus G.H."/>
            <person name="Fischer R."/>
            <person name="Frisvad J.C."/>
            <person name="Goldman G.H."/>
            <person name="Houbraken J."/>
            <person name="Oakley B."/>
            <person name="Pocsi I."/>
            <person name="Scazzocchio C."/>
            <person name="Seiboth B."/>
            <person name="vanKuyk P.A."/>
            <person name="Wortman J."/>
            <person name="Dyer P.S."/>
            <person name="Grigoriev I.V."/>
        </authorList>
    </citation>
    <scope>NUCLEOTIDE SEQUENCE [LARGE SCALE GENOMIC DNA]</scope>
    <source>
        <strain evidence="2">CBS 101740 / IMI 381727 / IBT 21946</strain>
    </source>
</reference>
<sequence>MQDRGYILAMSDVELRRQRRQLLTSDSIGYYCHPISSTVLMIGSRCVKSPIQCE</sequence>
<dbReference type="GeneID" id="93577310"/>
<dbReference type="VEuPathDB" id="FungiDB:ASPBRDRAFT_42523"/>
<dbReference type="RefSeq" id="XP_067480037.1">
    <property type="nucleotide sequence ID" value="XM_067624822.1"/>
</dbReference>
<dbReference type="EMBL" id="KV878683">
    <property type="protein sequence ID" value="OJJ72789.1"/>
    <property type="molecule type" value="Genomic_DNA"/>
</dbReference>
<proteinExistence type="predicted"/>